<proteinExistence type="predicted"/>
<evidence type="ECO:0000313" key="1">
    <source>
        <dbReference type="EMBL" id="RDV25575.1"/>
    </source>
</evidence>
<dbReference type="EMBL" id="QRHA01000006">
    <property type="protein sequence ID" value="RDV25575.1"/>
    <property type="molecule type" value="Genomic_DNA"/>
</dbReference>
<reference evidence="2" key="1">
    <citation type="submission" date="2018-08" db="EMBL/GenBank/DDBJ databases">
        <authorList>
            <person name="Zhang J."/>
            <person name="Du Z.-J."/>
        </authorList>
    </citation>
    <scope>NUCLEOTIDE SEQUENCE [LARGE SCALE GENOMIC DNA]</scope>
    <source>
        <strain evidence="2">KCTC 52655</strain>
    </source>
</reference>
<sequence length="122" mass="12750">MAGETKAQGWEGIKDSLQNAVGDLATLSVETYTGELSVAVNSDNKSLKWSDLLSLTQSEDATIKGKLKLVLATQVNIDGDAKNFIASSGVTEALIEAHSAAVRNGSEFRAKIIGLAVGKLTS</sequence>
<evidence type="ECO:0000313" key="2">
    <source>
        <dbReference type="Proteomes" id="UP000256561"/>
    </source>
</evidence>
<keyword evidence="2" id="KW-1185">Reference proteome</keyword>
<accession>A0A3D8M775</accession>
<dbReference type="RefSeq" id="WP_115593229.1">
    <property type="nucleotide sequence ID" value="NZ_QRHA01000006.1"/>
</dbReference>
<organism evidence="1 2">
    <name type="scientific">Alteromonas aestuariivivens</name>
    <dbReference type="NCBI Taxonomy" id="1938339"/>
    <lineage>
        <taxon>Bacteria</taxon>
        <taxon>Pseudomonadati</taxon>
        <taxon>Pseudomonadota</taxon>
        <taxon>Gammaproteobacteria</taxon>
        <taxon>Alteromonadales</taxon>
        <taxon>Alteromonadaceae</taxon>
        <taxon>Alteromonas/Salinimonas group</taxon>
        <taxon>Alteromonas</taxon>
    </lineage>
</organism>
<dbReference type="OrthoDB" id="9843982at2"/>
<dbReference type="Proteomes" id="UP000256561">
    <property type="component" value="Unassembled WGS sequence"/>
</dbReference>
<dbReference type="AlphaFoldDB" id="A0A3D8M775"/>
<comment type="caution">
    <text evidence="1">The sequence shown here is derived from an EMBL/GenBank/DDBJ whole genome shotgun (WGS) entry which is preliminary data.</text>
</comment>
<gene>
    <name evidence="1" type="ORF">DXV75_09810</name>
</gene>
<name>A0A3D8M775_9ALTE</name>
<protein>
    <submittedName>
        <fullName evidence="1">Uncharacterized protein</fullName>
    </submittedName>
</protein>